<keyword evidence="1" id="KW-1133">Transmembrane helix</keyword>
<dbReference type="Proteomes" id="UP001597199">
    <property type="component" value="Unassembled WGS sequence"/>
</dbReference>
<reference evidence="3" key="1">
    <citation type="journal article" date="2019" name="Int. J. Syst. Evol. Microbiol.">
        <title>The Global Catalogue of Microorganisms (GCM) 10K type strain sequencing project: providing services to taxonomists for standard genome sequencing and annotation.</title>
        <authorList>
            <consortium name="The Broad Institute Genomics Platform"/>
            <consortium name="The Broad Institute Genome Sequencing Center for Infectious Disease"/>
            <person name="Wu L."/>
            <person name="Ma J."/>
        </authorList>
    </citation>
    <scope>NUCLEOTIDE SEQUENCE [LARGE SCALE GENOMIC DNA]</scope>
    <source>
        <strain evidence="3">CCM 9110</strain>
    </source>
</reference>
<feature type="transmembrane region" description="Helical" evidence="1">
    <location>
        <begin position="27"/>
        <end position="47"/>
    </location>
</feature>
<evidence type="ECO:0000256" key="1">
    <source>
        <dbReference type="SAM" id="Phobius"/>
    </source>
</evidence>
<gene>
    <name evidence="2" type="ORF">ACFQ41_07105</name>
</gene>
<name>A0ABW4BF07_9LACO</name>
<keyword evidence="3" id="KW-1185">Reference proteome</keyword>
<sequence>MSKLKAWIMVILNLLLIYLVATNSMWAMWLMAIIMLLDALMGLWMAYQKK</sequence>
<protein>
    <submittedName>
        <fullName evidence="2">Uncharacterized protein</fullName>
    </submittedName>
</protein>
<dbReference type="RefSeq" id="WP_204118256.1">
    <property type="nucleotide sequence ID" value="NZ_BOLV01000003.1"/>
</dbReference>
<comment type="caution">
    <text evidence="2">The sequence shown here is derived from an EMBL/GenBank/DDBJ whole genome shotgun (WGS) entry which is preliminary data.</text>
</comment>
<dbReference type="EMBL" id="JBHTOA010000030">
    <property type="protein sequence ID" value="MFD1399074.1"/>
    <property type="molecule type" value="Genomic_DNA"/>
</dbReference>
<keyword evidence="1" id="KW-0472">Membrane</keyword>
<accession>A0ABW4BF07</accession>
<evidence type="ECO:0000313" key="2">
    <source>
        <dbReference type="EMBL" id="MFD1399074.1"/>
    </source>
</evidence>
<feature type="transmembrane region" description="Helical" evidence="1">
    <location>
        <begin position="5"/>
        <end position="21"/>
    </location>
</feature>
<organism evidence="2 3">
    <name type="scientific">Lacticaseibacillus suilingensis</name>
    <dbReference type="NCBI Taxonomy" id="2799577"/>
    <lineage>
        <taxon>Bacteria</taxon>
        <taxon>Bacillati</taxon>
        <taxon>Bacillota</taxon>
        <taxon>Bacilli</taxon>
        <taxon>Lactobacillales</taxon>
        <taxon>Lactobacillaceae</taxon>
        <taxon>Lacticaseibacillus</taxon>
    </lineage>
</organism>
<keyword evidence="1" id="KW-0812">Transmembrane</keyword>
<proteinExistence type="predicted"/>
<evidence type="ECO:0000313" key="3">
    <source>
        <dbReference type="Proteomes" id="UP001597199"/>
    </source>
</evidence>